<gene>
    <name evidence="2" type="ORF">GSI_14368</name>
</gene>
<feature type="compositionally biased region" description="Pro residues" evidence="1">
    <location>
        <begin position="106"/>
        <end position="128"/>
    </location>
</feature>
<protein>
    <submittedName>
        <fullName evidence="2">Uncharacterized protein</fullName>
    </submittedName>
</protein>
<feature type="compositionally biased region" description="Low complexity" evidence="1">
    <location>
        <begin position="227"/>
        <end position="241"/>
    </location>
</feature>
<reference evidence="2 3" key="1">
    <citation type="journal article" date="2015" name="Sci. Rep.">
        <title>Chromosome-level genome map provides insights into diverse defense mechanisms in the medicinal fungus Ganoderma sinense.</title>
        <authorList>
            <person name="Zhu Y."/>
            <person name="Xu J."/>
            <person name="Sun C."/>
            <person name="Zhou S."/>
            <person name="Xu H."/>
            <person name="Nelson D.R."/>
            <person name="Qian J."/>
            <person name="Song J."/>
            <person name="Luo H."/>
            <person name="Xiang L."/>
            <person name="Li Y."/>
            <person name="Xu Z."/>
            <person name="Ji A."/>
            <person name="Wang L."/>
            <person name="Lu S."/>
            <person name="Hayward A."/>
            <person name="Sun W."/>
            <person name="Li X."/>
            <person name="Schwartz D.C."/>
            <person name="Wang Y."/>
            <person name="Chen S."/>
        </authorList>
    </citation>
    <scope>NUCLEOTIDE SEQUENCE [LARGE SCALE GENOMIC DNA]</scope>
    <source>
        <strain evidence="2 3">ZZ0214-1</strain>
    </source>
</reference>
<organism evidence="2 3">
    <name type="scientific">Ganoderma sinense ZZ0214-1</name>
    <dbReference type="NCBI Taxonomy" id="1077348"/>
    <lineage>
        <taxon>Eukaryota</taxon>
        <taxon>Fungi</taxon>
        <taxon>Dikarya</taxon>
        <taxon>Basidiomycota</taxon>
        <taxon>Agaricomycotina</taxon>
        <taxon>Agaricomycetes</taxon>
        <taxon>Polyporales</taxon>
        <taxon>Polyporaceae</taxon>
        <taxon>Ganoderma</taxon>
    </lineage>
</organism>
<feature type="compositionally biased region" description="Basic and acidic residues" evidence="1">
    <location>
        <begin position="87"/>
        <end position="96"/>
    </location>
</feature>
<dbReference type="AlphaFoldDB" id="A0A2G8RNI4"/>
<dbReference type="EMBL" id="AYKW01000068">
    <property type="protein sequence ID" value="PIL23061.1"/>
    <property type="molecule type" value="Genomic_DNA"/>
</dbReference>
<dbReference type="OrthoDB" id="2755153at2759"/>
<evidence type="ECO:0000256" key="1">
    <source>
        <dbReference type="SAM" id="MobiDB-lite"/>
    </source>
</evidence>
<evidence type="ECO:0000313" key="2">
    <source>
        <dbReference type="EMBL" id="PIL23061.1"/>
    </source>
</evidence>
<feature type="region of interest" description="Disordered" evidence="1">
    <location>
        <begin position="222"/>
        <end position="244"/>
    </location>
</feature>
<evidence type="ECO:0000313" key="3">
    <source>
        <dbReference type="Proteomes" id="UP000230002"/>
    </source>
</evidence>
<proteinExistence type="predicted"/>
<sequence>MVRRALVRKSRNRIVRLYAESLEQQVGAAVALKTRFFSEAEDRGSESPAVLEERRGSVEAFLAALQARTDAIERELEFKLKREKEQARAQEFEKEAAASPSENPAPELPVAPVPTAPNPAPTPAPAPNPSDSEPPAYPILDVPHPPCACTADSSDTRPEPRGPPGRCTALRVRDGERCTWTCRSGQRFCVIHCVAHGTVVVSHKVKEGMLEAHRMRLVRRAREAKRASGTGSTGEAEAEGAAGDRDKVQRMDVKVYIDQLEEMIGVVEEHQRLFSCRSPESHATVLHDLKQRRTSAALLLGRLSGRTDAARTAENQGQAETWAAEFLAEVKHKDALERRKAVEDIVTGAIVGGATAWFGVPWARSAVAGVVSPIVVRKARDASEKS</sequence>
<accession>A0A2G8RNI4</accession>
<name>A0A2G8RNI4_9APHY</name>
<keyword evidence="3" id="KW-1185">Reference proteome</keyword>
<comment type="caution">
    <text evidence="2">The sequence shown here is derived from an EMBL/GenBank/DDBJ whole genome shotgun (WGS) entry which is preliminary data.</text>
</comment>
<dbReference type="Proteomes" id="UP000230002">
    <property type="component" value="Unassembled WGS sequence"/>
</dbReference>
<feature type="region of interest" description="Disordered" evidence="1">
    <location>
        <begin position="87"/>
        <end position="165"/>
    </location>
</feature>